<dbReference type="Proteomes" id="UP000046393">
    <property type="component" value="Unplaced"/>
</dbReference>
<dbReference type="InterPro" id="IPR003582">
    <property type="entry name" value="ShKT_dom"/>
</dbReference>
<reference evidence="4" key="1">
    <citation type="submission" date="2017-02" db="UniProtKB">
        <authorList>
            <consortium name="WormBaseParasite"/>
        </authorList>
    </citation>
    <scope>IDENTIFICATION</scope>
</reference>
<dbReference type="SMART" id="SM00254">
    <property type="entry name" value="ShKT"/>
    <property type="match status" value="1"/>
</dbReference>
<sequence>LVVKKAPLSPLLFFKTNFALTINQCRDKRTDCEQWASEGFCDSPLHSSKQKRYYCAKSCNLCDQ</sequence>
<proteinExistence type="predicted"/>
<name>A0A0N5ADM6_9BILA</name>
<dbReference type="WBParaSite" id="SMUV_0000228701-mRNA-1">
    <property type="protein sequence ID" value="SMUV_0000228701-mRNA-1"/>
    <property type="gene ID" value="SMUV_0000228701"/>
</dbReference>
<feature type="domain" description="ShKT" evidence="2">
    <location>
        <begin position="25"/>
        <end position="62"/>
    </location>
</feature>
<accession>A0A0N5ADM6</accession>
<protein>
    <submittedName>
        <fullName evidence="4">ShKT domain-containing protein</fullName>
    </submittedName>
</protein>
<keyword evidence="3" id="KW-1185">Reference proteome</keyword>
<evidence type="ECO:0000313" key="3">
    <source>
        <dbReference type="Proteomes" id="UP000046393"/>
    </source>
</evidence>
<dbReference type="PANTHER" id="PTHR21724:SF94">
    <property type="entry name" value="SHKT DOMAIN-CONTAINING PROTEIN"/>
    <property type="match status" value="1"/>
</dbReference>
<evidence type="ECO:0000256" key="1">
    <source>
        <dbReference type="PROSITE-ProRule" id="PRU01005"/>
    </source>
</evidence>
<dbReference type="PANTHER" id="PTHR21724">
    <property type="entry name" value="SHKT DOMAIN-CONTAINING PROTEIN"/>
    <property type="match status" value="1"/>
</dbReference>
<dbReference type="Pfam" id="PF01549">
    <property type="entry name" value="ShK"/>
    <property type="match status" value="1"/>
</dbReference>
<evidence type="ECO:0000259" key="2">
    <source>
        <dbReference type="PROSITE" id="PS51670"/>
    </source>
</evidence>
<dbReference type="PROSITE" id="PS51670">
    <property type="entry name" value="SHKT"/>
    <property type="match status" value="1"/>
</dbReference>
<dbReference type="Gene3D" id="1.10.10.1940">
    <property type="match status" value="1"/>
</dbReference>
<organism evidence="3 4">
    <name type="scientific">Syphacia muris</name>
    <dbReference type="NCBI Taxonomy" id="451379"/>
    <lineage>
        <taxon>Eukaryota</taxon>
        <taxon>Metazoa</taxon>
        <taxon>Ecdysozoa</taxon>
        <taxon>Nematoda</taxon>
        <taxon>Chromadorea</taxon>
        <taxon>Rhabditida</taxon>
        <taxon>Spirurina</taxon>
        <taxon>Oxyuridomorpha</taxon>
        <taxon>Oxyuroidea</taxon>
        <taxon>Oxyuridae</taxon>
        <taxon>Syphacia</taxon>
    </lineage>
</organism>
<comment type="caution">
    <text evidence="1">Lacks conserved residue(s) required for the propagation of feature annotation.</text>
</comment>
<evidence type="ECO:0000313" key="4">
    <source>
        <dbReference type="WBParaSite" id="SMUV_0000228701-mRNA-1"/>
    </source>
</evidence>
<dbReference type="AlphaFoldDB" id="A0A0N5ADM6"/>